<evidence type="ECO:0000256" key="1">
    <source>
        <dbReference type="SAM" id="MobiDB-lite"/>
    </source>
</evidence>
<dbReference type="Pfam" id="PF13634">
    <property type="entry name" value="Nucleoporin_FG"/>
    <property type="match status" value="3"/>
</dbReference>
<protein>
    <submittedName>
        <fullName evidence="2">Uncharacterized protein</fullName>
    </submittedName>
</protein>
<accession>A0AAD9NGH2</accession>
<dbReference type="GO" id="GO:0005643">
    <property type="term" value="C:nuclear pore"/>
    <property type="evidence" value="ECO:0007669"/>
    <property type="project" value="UniProtKB-ARBA"/>
</dbReference>
<dbReference type="EMBL" id="JAODUP010000012">
    <property type="protein sequence ID" value="KAK2169165.1"/>
    <property type="molecule type" value="Genomic_DNA"/>
</dbReference>
<feature type="compositionally biased region" description="Basic and acidic residues" evidence="1">
    <location>
        <begin position="34"/>
        <end position="56"/>
    </location>
</feature>
<feature type="region of interest" description="Disordered" evidence="1">
    <location>
        <begin position="34"/>
        <end position="76"/>
    </location>
</feature>
<name>A0AAD9NGH2_9ANNE</name>
<feature type="compositionally biased region" description="Polar residues" evidence="1">
    <location>
        <begin position="60"/>
        <end position="71"/>
    </location>
</feature>
<dbReference type="Proteomes" id="UP001208570">
    <property type="component" value="Unassembled WGS sequence"/>
</dbReference>
<dbReference type="InterPro" id="IPR025574">
    <property type="entry name" value="Nucleoporin_FG_rpt"/>
</dbReference>
<feature type="compositionally biased region" description="Basic and acidic residues" evidence="1">
    <location>
        <begin position="666"/>
        <end position="677"/>
    </location>
</feature>
<evidence type="ECO:0000313" key="2">
    <source>
        <dbReference type="EMBL" id="KAK2169165.1"/>
    </source>
</evidence>
<evidence type="ECO:0000313" key="3">
    <source>
        <dbReference type="Proteomes" id="UP001208570"/>
    </source>
</evidence>
<feature type="region of interest" description="Disordered" evidence="1">
    <location>
        <begin position="645"/>
        <end position="677"/>
    </location>
</feature>
<proteinExistence type="predicted"/>
<organism evidence="2 3">
    <name type="scientific">Paralvinella palmiformis</name>
    <dbReference type="NCBI Taxonomy" id="53620"/>
    <lineage>
        <taxon>Eukaryota</taxon>
        <taxon>Metazoa</taxon>
        <taxon>Spiralia</taxon>
        <taxon>Lophotrochozoa</taxon>
        <taxon>Annelida</taxon>
        <taxon>Polychaeta</taxon>
        <taxon>Sedentaria</taxon>
        <taxon>Canalipalpata</taxon>
        <taxon>Terebellida</taxon>
        <taxon>Terebelliformia</taxon>
        <taxon>Alvinellidae</taxon>
        <taxon>Paralvinella</taxon>
    </lineage>
</organism>
<sequence length="677" mass="78251">MRIMSANKEGIGICRHAPGRQLAVGGIHLTKQRDMTREEEFRRMRSESSYKGDARKVGQVSLTRGSASKSSPLRHGAPSRINIIGAARFEGAGTPPTGFLVVGHQTAVEQISGHSREENWAWNAPSHSRQTLRLVLAEGRVTSVESAPTDCLNCWPSAEDSLRGDTGTLRLQRKADPAGTLCGDSGDRQIISPKGGIEGMTSLAFVPLMTIAVPPSLSILLQPTVTLLDHLHLIAGRTNYQTFPSRGSEVRLRDGWLVLCNRRDAGKRALQGEFDVRVSPYEDQMTSPGEEKGALDWNTHQWDGLDSDDVVSGGETREKKPFGSLLNLGRPVAQFDTDEEESLGKRPFGPLYDDKRSRTFSFGKRADIQADDSQFVDPHDNSRYAKRRLVQFGKRPFGGNVHNWGGSFDDEGLDHKNPTNLHNKRKFMFGKRTNLDEKRKFMFGKREENELEEDKRRFLFGKREDEEKRKFMFGKRDDKDEEKRRFMFGKREDADEEKRRFMFGKREDADEEKRRFMFGKREDADEEKRRFMFGKREDADEEKRRFMFGKREDGDEKRKFMFGKREAADEENRRILFGKGVGDDEEKRKFMFGKRENGEIYARKFMFGKRQNGDEKRKFMFGKRKDDNSVKRKFMFGKREDEEKRKFMFGKRQGSQQQKKKFMFGKRFDDDEQSHEN</sequence>
<gene>
    <name evidence="2" type="ORF">LSH36_12g23026</name>
</gene>
<keyword evidence="3" id="KW-1185">Reference proteome</keyword>
<comment type="caution">
    <text evidence="2">The sequence shown here is derived from an EMBL/GenBank/DDBJ whole genome shotgun (WGS) entry which is preliminary data.</text>
</comment>
<reference evidence="2" key="1">
    <citation type="journal article" date="2023" name="Mol. Biol. Evol.">
        <title>Third-Generation Sequencing Reveals the Adaptive Role of the Epigenome in Three Deep-Sea Polychaetes.</title>
        <authorList>
            <person name="Perez M."/>
            <person name="Aroh O."/>
            <person name="Sun Y."/>
            <person name="Lan Y."/>
            <person name="Juniper S.K."/>
            <person name="Young C.R."/>
            <person name="Angers B."/>
            <person name="Qian P.Y."/>
        </authorList>
    </citation>
    <scope>NUCLEOTIDE SEQUENCE</scope>
    <source>
        <strain evidence="2">P08H-3</strain>
    </source>
</reference>
<dbReference type="AlphaFoldDB" id="A0AAD9NGH2"/>